<evidence type="ECO:0000256" key="8">
    <source>
        <dbReference type="ARBA" id="ARBA00022840"/>
    </source>
</evidence>
<feature type="transmembrane region" description="Helical" evidence="15">
    <location>
        <begin position="371"/>
        <end position="400"/>
    </location>
</feature>
<gene>
    <name evidence="17" type="ORF">MANES_03G172200</name>
</gene>
<evidence type="ECO:0000313" key="17">
    <source>
        <dbReference type="EMBL" id="OAY55677.1"/>
    </source>
</evidence>
<dbReference type="InterPro" id="IPR008250">
    <property type="entry name" value="ATPase_P-typ_transduc_dom_A_sf"/>
</dbReference>
<evidence type="ECO:0000256" key="15">
    <source>
        <dbReference type="RuleBase" id="RU361146"/>
    </source>
</evidence>
<evidence type="ECO:0000256" key="13">
    <source>
        <dbReference type="ARBA" id="ARBA00023136"/>
    </source>
</evidence>
<sequence length="994" mass="109951">MGTNLCHNWVQSPTSNNKHRKKWRLAFDAIFFSRTLLHIAKNAVNQQLNVKLLRTFSYTAIDIKTQTDRLDKVSLSKLVEEESLDQLRSFGGVDGVVAALKSDAKNGIKDDNLDVYDRRMTYGSNKYVRPPARSFFYFVLKAFKDPMIILVVVCSALSLGFGIRKHGLARGWSDGGSIFLAVFLVIIASSVSNFWPNKQFNKLSQISYSMKVEVVRSGWRQHIPVDQIVVGDVVCLRTGDKVPADGLFLQGHLSIDTSTLKMNSDIMAVNHHLKPFLCSGSMVTDGYALMLVTSVGINTKWGKMLSTKWEDPHETTPIQARLQIITSLTSKVGLLGASLVFLVWLVHYFKGDMRNGYVAGKTEFHEVICEMIGILAAVIAIAAGAVAEGLPLAVLITLAYSMISMTSNQAIVRRHSACEAIASATTICAKLNHMVVRKFWLGQGFIEQGASSQIAPTIIKLLHQAVGLHTTQTPSKDSSFIWSPTEKAIICWATQEMGMNTREIKETCSILHGEAFNSAKRRSGFLVKRNNDNTIHVHWKGTPETILAMCSQYYDTTGIAKAIDCETRKKLNHVAQVMATDGLQCIAFAHRRTSTDLYESGISHQVIEDDCLSFIGLVGVKALCQPGLPKAVGDCQYAGVNIKMVTRDGASIARDIATECGILKPEQNIESEVVEGAEFQNYTHEERMAKVDKIRVMASASSSDMLLMVKYLRQKGKIVAVIGTDTEDAAALREADIGISIGLQATDTAKESSDIVILDDDFVSVVNVLKWGRTMLNQIQIFVQFQLSLSITSLAIDLVTAVSATISAGEIPFAALQVLWVKLIMGTLAALALAIGQPSKELMKCPVDGKPLITNIMWRNILAQAIYHIAILLTIQFKGKAIFGVNDGVKDTLMFNTFVLCQVFNKFNAREPKKKNIFKRIHKNKLFVGIIGAIIVLQVVMVEFLKRFAGTERLNWGQWGASIGIAAMSWPVAWYVKWIPVPSKPFFNYLKWKH</sequence>
<dbReference type="InterPro" id="IPR006068">
    <property type="entry name" value="ATPase_P-typ_cation-transptr_C"/>
</dbReference>
<dbReference type="PRINTS" id="PR00119">
    <property type="entry name" value="CATATPASE"/>
</dbReference>
<feature type="transmembrane region" description="Helical" evidence="15">
    <location>
        <begin position="175"/>
        <end position="195"/>
    </location>
</feature>
<keyword evidence="2 15" id="KW-0813">Transport</keyword>
<feature type="transmembrane region" description="Helical" evidence="15">
    <location>
        <begin position="332"/>
        <end position="351"/>
    </location>
</feature>
<dbReference type="SUPFAM" id="SSF81665">
    <property type="entry name" value="Calcium ATPase, transmembrane domain M"/>
    <property type="match status" value="1"/>
</dbReference>
<dbReference type="InterPro" id="IPR023298">
    <property type="entry name" value="ATPase_P-typ_TM_dom_sf"/>
</dbReference>
<evidence type="ECO:0000256" key="2">
    <source>
        <dbReference type="ARBA" id="ARBA00022448"/>
    </source>
</evidence>
<evidence type="ECO:0000256" key="1">
    <source>
        <dbReference type="ARBA" id="ARBA00004141"/>
    </source>
</evidence>
<feature type="transmembrane region" description="Helical" evidence="15">
    <location>
        <begin position="926"/>
        <end position="944"/>
    </location>
</feature>
<evidence type="ECO:0000256" key="11">
    <source>
        <dbReference type="ARBA" id="ARBA00022989"/>
    </source>
</evidence>
<feature type="transmembrane region" description="Helical" evidence="15">
    <location>
        <begin position="856"/>
        <end position="877"/>
    </location>
</feature>
<evidence type="ECO:0000259" key="16">
    <source>
        <dbReference type="SMART" id="SM00831"/>
    </source>
</evidence>
<dbReference type="NCBIfam" id="TIGR01517">
    <property type="entry name" value="ATPase-IIB_Ca"/>
    <property type="match status" value="1"/>
</dbReference>
<keyword evidence="13 15" id="KW-0472">Membrane</keyword>
<evidence type="ECO:0000256" key="9">
    <source>
        <dbReference type="ARBA" id="ARBA00022842"/>
    </source>
</evidence>
<dbReference type="GO" id="GO:0046872">
    <property type="term" value="F:metal ion binding"/>
    <property type="evidence" value="ECO:0007669"/>
    <property type="project" value="UniProtKB-KW"/>
</dbReference>
<evidence type="ECO:0000256" key="10">
    <source>
        <dbReference type="ARBA" id="ARBA00022967"/>
    </source>
</evidence>
<dbReference type="PANTHER" id="PTHR24093">
    <property type="entry name" value="CATION TRANSPORTING ATPASE"/>
    <property type="match status" value="1"/>
</dbReference>
<keyword evidence="5" id="KW-0479">Metal-binding</keyword>
<dbReference type="SMART" id="SM00831">
    <property type="entry name" value="Cation_ATPase_N"/>
    <property type="match status" value="1"/>
</dbReference>
<comment type="similarity">
    <text evidence="15">Belongs to the cation transport ATPase (P-type) (TC 3.A.3) family. Type IIB subfamily.</text>
</comment>
<dbReference type="SUPFAM" id="SSF81653">
    <property type="entry name" value="Calcium ATPase, transduction domain A"/>
    <property type="match status" value="1"/>
</dbReference>
<dbReference type="GO" id="GO:0005388">
    <property type="term" value="F:P-type calcium transporter activity"/>
    <property type="evidence" value="ECO:0000318"/>
    <property type="project" value="GO_Central"/>
</dbReference>
<dbReference type="InterPro" id="IPR023214">
    <property type="entry name" value="HAD_sf"/>
</dbReference>
<evidence type="ECO:0000256" key="12">
    <source>
        <dbReference type="ARBA" id="ARBA00023065"/>
    </source>
</evidence>
<proteinExistence type="inferred from homology"/>
<feature type="transmembrane region" description="Helical" evidence="15">
    <location>
        <begin position="781"/>
        <end position="808"/>
    </location>
</feature>
<dbReference type="InterPro" id="IPR023299">
    <property type="entry name" value="ATPase_P-typ_cyto_dom_N"/>
</dbReference>
<dbReference type="Pfam" id="PF00122">
    <property type="entry name" value="E1-E2_ATPase"/>
    <property type="match status" value="1"/>
</dbReference>
<name>A0A2C9W9V1_MANES</name>
<dbReference type="InterPro" id="IPR006408">
    <property type="entry name" value="P-type_ATPase_IIB"/>
</dbReference>
<keyword evidence="10" id="KW-1278">Translocase</keyword>
<keyword evidence="9" id="KW-0460">Magnesium</keyword>
<organism evidence="17">
    <name type="scientific">Manihot esculenta</name>
    <name type="common">Cassava</name>
    <name type="synonym">Jatropha manihot</name>
    <dbReference type="NCBI Taxonomy" id="3983"/>
    <lineage>
        <taxon>Eukaryota</taxon>
        <taxon>Viridiplantae</taxon>
        <taxon>Streptophyta</taxon>
        <taxon>Embryophyta</taxon>
        <taxon>Tracheophyta</taxon>
        <taxon>Spermatophyta</taxon>
        <taxon>Magnoliopsida</taxon>
        <taxon>eudicotyledons</taxon>
        <taxon>Gunneridae</taxon>
        <taxon>Pentapetalae</taxon>
        <taxon>rosids</taxon>
        <taxon>fabids</taxon>
        <taxon>Malpighiales</taxon>
        <taxon>Euphorbiaceae</taxon>
        <taxon>Crotonoideae</taxon>
        <taxon>Manihoteae</taxon>
        <taxon>Manihot</taxon>
    </lineage>
</organism>
<accession>A0A2C9W9V1</accession>
<dbReference type="GO" id="GO:0005524">
    <property type="term" value="F:ATP binding"/>
    <property type="evidence" value="ECO:0007669"/>
    <property type="project" value="UniProtKB-KW"/>
</dbReference>
<dbReference type="SUPFAM" id="SSF56784">
    <property type="entry name" value="HAD-like"/>
    <property type="match status" value="1"/>
</dbReference>
<keyword evidence="8 15" id="KW-0067">ATP-binding</keyword>
<keyword evidence="6 15" id="KW-0547">Nucleotide-binding</keyword>
<dbReference type="Gene3D" id="1.20.1110.10">
    <property type="entry name" value="Calcium-transporting ATPase, transmembrane domain"/>
    <property type="match status" value="2"/>
</dbReference>
<dbReference type="InterPro" id="IPR059000">
    <property type="entry name" value="ATPase_P-type_domA"/>
</dbReference>
<comment type="function">
    <text evidence="15">Catalyzes the hydrolysis of ATP coupled with the transport of calcium.</text>
</comment>
<evidence type="ECO:0000256" key="14">
    <source>
        <dbReference type="ARBA" id="ARBA00048694"/>
    </source>
</evidence>
<dbReference type="Pfam" id="PF13246">
    <property type="entry name" value="Cation_ATPase"/>
    <property type="match status" value="1"/>
</dbReference>
<dbReference type="AlphaFoldDB" id="A0A2C9W9V1"/>
<dbReference type="Gene3D" id="3.40.50.1000">
    <property type="entry name" value="HAD superfamily/HAD-like"/>
    <property type="match status" value="1"/>
</dbReference>
<dbReference type="Pfam" id="PF00690">
    <property type="entry name" value="Cation_ATPase_N"/>
    <property type="match status" value="1"/>
</dbReference>
<dbReference type="InterPro" id="IPR004014">
    <property type="entry name" value="ATPase_P-typ_cation-transptr_N"/>
</dbReference>
<evidence type="ECO:0000256" key="7">
    <source>
        <dbReference type="ARBA" id="ARBA00022837"/>
    </source>
</evidence>
<evidence type="ECO:0000256" key="4">
    <source>
        <dbReference type="ARBA" id="ARBA00022692"/>
    </source>
</evidence>
<feature type="transmembrane region" description="Helical" evidence="15">
    <location>
        <begin position="889"/>
        <end position="905"/>
    </location>
</feature>
<keyword evidence="12 15" id="KW-0406">Ion transport</keyword>
<comment type="subcellular location">
    <subcellularLocation>
        <location evidence="1 15">Membrane</location>
        <topology evidence="1 15">Multi-pass membrane protein</topology>
    </subcellularLocation>
</comment>
<keyword evidence="4 15" id="KW-0812">Transmembrane</keyword>
<feature type="transmembrane region" description="Helical" evidence="15">
    <location>
        <begin position="814"/>
        <end position="835"/>
    </location>
</feature>
<dbReference type="FunFam" id="1.20.1110.10:FF:000039">
    <property type="entry name" value="Calcium-transporting ATPase"/>
    <property type="match status" value="1"/>
</dbReference>
<dbReference type="STRING" id="3983.A0A2C9W9V1"/>
<keyword evidence="11 15" id="KW-1133">Transmembrane helix</keyword>
<dbReference type="GO" id="GO:0005886">
    <property type="term" value="C:plasma membrane"/>
    <property type="evidence" value="ECO:0000318"/>
    <property type="project" value="GO_Central"/>
</dbReference>
<dbReference type="InterPro" id="IPR036412">
    <property type="entry name" value="HAD-like_sf"/>
</dbReference>
<feature type="domain" description="Cation-transporting P-type ATPase N-terminal" evidence="16">
    <location>
        <begin position="89"/>
        <end position="163"/>
    </location>
</feature>
<dbReference type="Gene3D" id="2.70.150.10">
    <property type="entry name" value="Calcium-transporting ATPase, cytoplasmic transduction domain A"/>
    <property type="match status" value="1"/>
</dbReference>
<reference evidence="17" key="1">
    <citation type="submission" date="2016-02" db="EMBL/GenBank/DDBJ databases">
        <title>WGS assembly of Manihot esculenta.</title>
        <authorList>
            <person name="Bredeson J.V."/>
            <person name="Prochnik S.E."/>
            <person name="Lyons J.B."/>
            <person name="Schmutz J."/>
            <person name="Grimwood J."/>
            <person name="Vrebalov J."/>
            <person name="Bart R.S."/>
            <person name="Amuge T."/>
            <person name="Ferguson M.E."/>
            <person name="Green R."/>
            <person name="Putnam N."/>
            <person name="Stites J."/>
            <person name="Rounsley S."/>
            <person name="Rokhsar D.S."/>
        </authorList>
    </citation>
    <scope>NUCLEOTIDE SEQUENCE [LARGE SCALE GENOMIC DNA]</scope>
    <source>
        <tissue evidence="17">Leaf</tissue>
    </source>
</reference>
<evidence type="ECO:0000256" key="6">
    <source>
        <dbReference type="ARBA" id="ARBA00022741"/>
    </source>
</evidence>
<keyword evidence="7 15" id="KW-0106">Calcium</keyword>
<keyword evidence="3 15" id="KW-0109">Calcium transport</keyword>
<feature type="transmembrane region" description="Helical" evidence="15">
    <location>
        <begin position="956"/>
        <end position="976"/>
    </location>
</feature>
<comment type="catalytic activity">
    <reaction evidence="14 15">
        <text>Ca(2+)(in) + ATP + H2O = Ca(2+)(out) + ADP + phosphate + H(+)</text>
        <dbReference type="Rhea" id="RHEA:18105"/>
        <dbReference type="ChEBI" id="CHEBI:15377"/>
        <dbReference type="ChEBI" id="CHEBI:15378"/>
        <dbReference type="ChEBI" id="CHEBI:29108"/>
        <dbReference type="ChEBI" id="CHEBI:30616"/>
        <dbReference type="ChEBI" id="CHEBI:43474"/>
        <dbReference type="ChEBI" id="CHEBI:456216"/>
        <dbReference type="EC" id="7.2.2.10"/>
    </reaction>
</comment>
<dbReference type="SUPFAM" id="SSF81660">
    <property type="entry name" value="Metal cation-transporting ATPase, ATP-binding domain N"/>
    <property type="match status" value="1"/>
</dbReference>
<dbReference type="Gene3D" id="3.40.1110.10">
    <property type="entry name" value="Calcium-transporting ATPase, cytoplasmic domain N"/>
    <property type="match status" value="1"/>
</dbReference>
<dbReference type="EC" id="7.2.2.10" evidence="15"/>
<dbReference type="Pfam" id="PF00689">
    <property type="entry name" value="Cation_ATPase_C"/>
    <property type="match status" value="1"/>
</dbReference>
<protein>
    <recommendedName>
        <fullName evidence="15">Calcium-transporting ATPase</fullName>
        <ecNumber evidence="15">7.2.2.10</ecNumber>
    </recommendedName>
</protein>
<dbReference type="EMBL" id="CM004389">
    <property type="protein sequence ID" value="OAY55677.1"/>
    <property type="molecule type" value="Genomic_DNA"/>
</dbReference>
<feature type="transmembrane region" description="Helical" evidence="15">
    <location>
        <begin position="147"/>
        <end position="163"/>
    </location>
</feature>
<evidence type="ECO:0000256" key="3">
    <source>
        <dbReference type="ARBA" id="ARBA00022568"/>
    </source>
</evidence>
<evidence type="ECO:0000256" key="5">
    <source>
        <dbReference type="ARBA" id="ARBA00022723"/>
    </source>
</evidence>
<dbReference type="PANTHER" id="PTHR24093:SF434">
    <property type="entry name" value="CALCIUM-TRANSPORTING ATPASE 13, PLASMA MEMBRANE-TYPE-RELATED"/>
    <property type="match status" value="1"/>
</dbReference>